<dbReference type="InterPro" id="IPR004838">
    <property type="entry name" value="NHTrfase_class1_PyrdxlP-BS"/>
</dbReference>
<dbReference type="Proteomes" id="UP001519342">
    <property type="component" value="Unassembled WGS sequence"/>
</dbReference>
<dbReference type="CDD" id="cd00609">
    <property type="entry name" value="AAT_like"/>
    <property type="match status" value="1"/>
</dbReference>
<comment type="caution">
    <text evidence="8">The sequence shown here is derived from an EMBL/GenBank/DDBJ whole genome shotgun (WGS) entry which is preliminary data.</text>
</comment>
<gene>
    <name evidence="8" type="ORF">J2Z76_003253</name>
</gene>
<evidence type="ECO:0000259" key="7">
    <source>
        <dbReference type="Pfam" id="PF00155"/>
    </source>
</evidence>
<dbReference type="InterPro" id="IPR015424">
    <property type="entry name" value="PyrdxlP-dep_Trfase"/>
</dbReference>
<comment type="cofactor">
    <cofactor evidence="1 6">
        <name>pyridoxal 5'-phosphate</name>
        <dbReference type="ChEBI" id="CHEBI:597326"/>
    </cofactor>
</comment>
<keyword evidence="9" id="KW-1185">Reference proteome</keyword>
<evidence type="ECO:0000256" key="6">
    <source>
        <dbReference type="RuleBase" id="RU000481"/>
    </source>
</evidence>
<comment type="similarity">
    <text evidence="2 6">Belongs to the class-I pyridoxal-phosphate-dependent aminotransferase family.</text>
</comment>
<dbReference type="EC" id="2.6.1.-" evidence="6"/>
<dbReference type="InterPro" id="IPR015422">
    <property type="entry name" value="PyrdxlP-dep_Trfase_small"/>
</dbReference>
<keyword evidence="3 6" id="KW-0032">Aminotransferase</keyword>
<accession>A0ABS4GI31</accession>
<evidence type="ECO:0000256" key="1">
    <source>
        <dbReference type="ARBA" id="ARBA00001933"/>
    </source>
</evidence>
<dbReference type="InterPro" id="IPR015421">
    <property type="entry name" value="PyrdxlP-dep_Trfase_major"/>
</dbReference>
<dbReference type="InterPro" id="IPR050596">
    <property type="entry name" value="AspAT/PAT-like"/>
</dbReference>
<feature type="domain" description="Aminotransferase class I/classII large" evidence="7">
    <location>
        <begin position="30"/>
        <end position="387"/>
    </location>
</feature>
<evidence type="ECO:0000256" key="3">
    <source>
        <dbReference type="ARBA" id="ARBA00022576"/>
    </source>
</evidence>
<dbReference type="Gene3D" id="3.90.1150.10">
    <property type="entry name" value="Aspartate Aminotransferase, domain 1"/>
    <property type="match status" value="1"/>
</dbReference>
<dbReference type="PANTHER" id="PTHR46383">
    <property type="entry name" value="ASPARTATE AMINOTRANSFERASE"/>
    <property type="match status" value="1"/>
</dbReference>
<evidence type="ECO:0000256" key="4">
    <source>
        <dbReference type="ARBA" id="ARBA00022679"/>
    </source>
</evidence>
<organism evidence="8 9">
    <name type="scientific">Sedimentibacter acidaminivorans</name>
    <dbReference type="NCBI Taxonomy" id="913099"/>
    <lineage>
        <taxon>Bacteria</taxon>
        <taxon>Bacillati</taxon>
        <taxon>Bacillota</taxon>
        <taxon>Tissierellia</taxon>
        <taxon>Sedimentibacter</taxon>
    </lineage>
</organism>
<evidence type="ECO:0000256" key="5">
    <source>
        <dbReference type="ARBA" id="ARBA00022898"/>
    </source>
</evidence>
<name>A0ABS4GI31_9FIRM</name>
<dbReference type="PANTHER" id="PTHR46383:SF1">
    <property type="entry name" value="ASPARTATE AMINOTRANSFERASE"/>
    <property type="match status" value="1"/>
</dbReference>
<dbReference type="EMBL" id="JAGGKS010000012">
    <property type="protein sequence ID" value="MBP1927356.1"/>
    <property type="molecule type" value="Genomic_DNA"/>
</dbReference>
<dbReference type="InterPro" id="IPR004839">
    <property type="entry name" value="Aminotransferase_I/II_large"/>
</dbReference>
<reference evidence="8 9" key="1">
    <citation type="submission" date="2021-03" db="EMBL/GenBank/DDBJ databases">
        <title>Genomic Encyclopedia of Type Strains, Phase IV (KMG-IV): sequencing the most valuable type-strain genomes for metagenomic binning, comparative biology and taxonomic classification.</title>
        <authorList>
            <person name="Goeker M."/>
        </authorList>
    </citation>
    <scope>NUCLEOTIDE SEQUENCE [LARGE SCALE GENOMIC DNA]</scope>
    <source>
        <strain evidence="8 9">DSM 24004</strain>
    </source>
</reference>
<proteinExistence type="inferred from homology"/>
<dbReference type="Pfam" id="PF00155">
    <property type="entry name" value="Aminotran_1_2"/>
    <property type="match status" value="1"/>
</dbReference>
<sequence length="396" mass="43747">MLSKRVRNIKPSATLVLTGKVAELKKAGVNIISFNVGEPDFGTPENICSAGVQAINDNFTKYTGVSGIIELREAVCEKLKKDNNVEYKPSEISVGTGAKQPLVNAILTICDTNDEVILPTPCWVSYEEMVKLADAKPVFVPAKESEGFALDLDAIEKAITKNTKAILINTPNNPTGAVYSEESLRKLGEMALKHNFYIISDEVYEKLIYDGEKHFCVASISKEVRDKCVVINGFSKAYAMTGWRMGYAAANKEIIDGINAIQGHMTSAPNSITQKACLEALLGPQESLEIMRVEFDKRRLYLLDRLNSIENITCFNAKGAFYLMPNISKLFGKSYDGKIMNDSLDVANFLLEKAHIAVVPGAAFESKDNLRISYSNSMENIKEGMDRMEEALKLLK</sequence>
<dbReference type="RefSeq" id="WP_209513061.1">
    <property type="nucleotide sequence ID" value="NZ_JAGGKS010000012.1"/>
</dbReference>
<evidence type="ECO:0000313" key="8">
    <source>
        <dbReference type="EMBL" id="MBP1927356.1"/>
    </source>
</evidence>
<dbReference type="SUPFAM" id="SSF53383">
    <property type="entry name" value="PLP-dependent transferases"/>
    <property type="match status" value="1"/>
</dbReference>
<keyword evidence="5" id="KW-0663">Pyridoxal phosphate</keyword>
<dbReference type="GO" id="GO:0004069">
    <property type="term" value="F:L-aspartate:2-oxoglutarate aminotransferase activity"/>
    <property type="evidence" value="ECO:0007669"/>
    <property type="project" value="UniProtKB-EC"/>
</dbReference>
<evidence type="ECO:0000313" key="9">
    <source>
        <dbReference type="Proteomes" id="UP001519342"/>
    </source>
</evidence>
<evidence type="ECO:0000256" key="2">
    <source>
        <dbReference type="ARBA" id="ARBA00007441"/>
    </source>
</evidence>
<dbReference type="PROSITE" id="PS00105">
    <property type="entry name" value="AA_TRANSFER_CLASS_1"/>
    <property type="match status" value="1"/>
</dbReference>
<dbReference type="Gene3D" id="3.40.640.10">
    <property type="entry name" value="Type I PLP-dependent aspartate aminotransferase-like (Major domain)"/>
    <property type="match status" value="1"/>
</dbReference>
<protein>
    <recommendedName>
        <fullName evidence="6">Aminotransferase</fullName>
        <ecNumber evidence="6">2.6.1.-</ecNumber>
    </recommendedName>
</protein>
<keyword evidence="4 6" id="KW-0808">Transferase</keyword>